<protein>
    <submittedName>
        <fullName evidence="1">Uncharacterized protein</fullName>
    </submittedName>
</protein>
<gene>
    <name evidence="1" type="ORF">BWQ96_08312</name>
</gene>
<evidence type="ECO:0000313" key="1">
    <source>
        <dbReference type="EMBL" id="PXF41958.1"/>
    </source>
</evidence>
<organism evidence="1 2">
    <name type="scientific">Gracilariopsis chorda</name>
    <dbReference type="NCBI Taxonomy" id="448386"/>
    <lineage>
        <taxon>Eukaryota</taxon>
        <taxon>Rhodophyta</taxon>
        <taxon>Florideophyceae</taxon>
        <taxon>Rhodymeniophycidae</taxon>
        <taxon>Gracilariales</taxon>
        <taxon>Gracilariaceae</taxon>
        <taxon>Gracilariopsis</taxon>
    </lineage>
</organism>
<dbReference type="EMBL" id="NBIV01000182">
    <property type="protein sequence ID" value="PXF41958.1"/>
    <property type="molecule type" value="Genomic_DNA"/>
</dbReference>
<reference evidence="1 2" key="1">
    <citation type="journal article" date="2018" name="Mol. Biol. Evol.">
        <title>Analysis of the draft genome of the red seaweed Gracilariopsis chorda provides insights into genome size evolution in Rhodophyta.</title>
        <authorList>
            <person name="Lee J."/>
            <person name="Yang E.C."/>
            <person name="Graf L."/>
            <person name="Yang J.H."/>
            <person name="Qiu H."/>
            <person name="Zel Zion U."/>
            <person name="Chan C.X."/>
            <person name="Stephens T.G."/>
            <person name="Weber A.P.M."/>
            <person name="Boo G.H."/>
            <person name="Boo S.M."/>
            <person name="Kim K.M."/>
            <person name="Shin Y."/>
            <person name="Jung M."/>
            <person name="Lee S.J."/>
            <person name="Yim H.S."/>
            <person name="Lee J.H."/>
            <person name="Bhattacharya D."/>
            <person name="Yoon H.S."/>
        </authorList>
    </citation>
    <scope>NUCLEOTIDE SEQUENCE [LARGE SCALE GENOMIC DNA]</scope>
    <source>
        <strain evidence="1 2">SKKU-2015</strain>
        <tissue evidence="1">Whole body</tissue>
    </source>
</reference>
<dbReference type="Proteomes" id="UP000247409">
    <property type="component" value="Unassembled WGS sequence"/>
</dbReference>
<comment type="caution">
    <text evidence="1">The sequence shown here is derived from an EMBL/GenBank/DDBJ whole genome shotgun (WGS) entry which is preliminary data.</text>
</comment>
<name>A0A2V3IIT1_9FLOR</name>
<keyword evidence="2" id="KW-1185">Reference proteome</keyword>
<dbReference type="AlphaFoldDB" id="A0A2V3IIT1"/>
<accession>A0A2V3IIT1</accession>
<proteinExistence type="predicted"/>
<sequence>MGTKGSGTHKHNVYNLEELLKVNSSSLVGRALNRVALETDFDYKFSRCQRQNYTLIKTIGYHIHSRKEFSNQIIKLGYSTNNNDVAFADDFDLFYEVLFGDAIDHFYYKPIVMLHAMARVCEEGSASHLLYTDLDVFNIRIGQGARKSSRITVHTEFFNSSANAGFILVPCKLHFVKQIIYWSLLGQSKVDLESDQSVLRCVIGVNHKMFNMMPANSLSHHAYSTTPNRQYVLRAGPIWNSMRACFRFLLFVLFMWESLHGKMPWFPFPNRIPPLLFASSRGTPKSYSWIFLFGLSIGMITIQDMGCVVENLRLGYLDNGRCNEYAKMYQLGTSKYIRLTVRKNKIKISTLEHCLMIRISTNPHILVLLLDIFALLSEVRLLFILKAVTKMFEELGNHSLLKNVFFYPSRSTFLGLTYEISLKTVKKFRAYLRSSWNAFHNVGQSKNSNDVQEEREIKGTSR</sequence>
<evidence type="ECO:0000313" key="2">
    <source>
        <dbReference type="Proteomes" id="UP000247409"/>
    </source>
</evidence>